<feature type="signal peptide" evidence="1">
    <location>
        <begin position="1"/>
        <end position="21"/>
    </location>
</feature>
<feature type="chain" id="PRO_5040370004" description="Neuropeptide" evidence="1">
    <location>
        <begin position="22"/>
        <end position="181"/>
    </location>
</feature>
<proteinExistence type="predicted"/>
<gene>
    <name evidence="2" type="ORF">NEZAVI_LOCUS8939</name>
</gene>
<reference evidence="2" key="1">
    <citation type="submission" date="2022-01" db="EMBL/GenBank/DDBJ databases">
        <authorList>
            <person name="King R."/>
        </authorList>
    </citation>
    <scope>NUCLEOTIDE SEQUENCE</scope>
</reference>
<dbReference type="OrthoDB" id="6782574at2759"/>
<keyword evidence="3" id="KW-1185">Reference proteome</keyword>
<evidence type="ECO:0000313" key="2">
    <source>
        <dbReference type="EMBL" id="CAH1399506.1"/>
    </source>
</evidence>
<keyword evidence="1" id="KW-0732">Signal</keyword>
<name>A0A9P0MQP3_NEZVI</name>
<protein>
    <recommendedName>
        <fullName evidence="4">Neuropeptide</fullName>
    </recommendedName>
</protein>
<dbReference type="AlphaFoldDB" id="A0A9P0MQP3"/>
<dbReference type="Proteomes" id="UP001152798">
    <property type="component" value="Chromosome 4"/>
</dbReference>
<evidence type="ECO:0008006" key="4">
    <source>
        <dbReference type="Google" id="ProtNLM"/>
    </source>
</evidence>
<sequence length="181" mass="21401">MAMKDHLSLIFLLVFIAAISGQPQNAEPLSNEDDWVQKEVHEVKQILEGEVDNVQQMFKVKIEEVGGKLRNFYQNHIGNSSAASDYFKKIVQQIPHPVHQVFQSLVDRGPQCRLLRSLKRLETARRFRLLQHLLDKRSKHPTIYKRLIYITIIRPIWTYGIELWGYTNHQILFHIYHMFLI</sequence>
<organism evidence="2 3">
    <name type="scientific">Nezara viridula</name>
    <name type="common">Southern green stink bug</name>
    <name type="synonym">Cimex viridulus</name>
    <dbReference type="NCBI Taxonomy" id="85310"/>
    <lineage>
        <taxon>Eukaryota</taxon>
        <taxon>Metazoa</taxon>
        <taxon>Ecdysozoa</taxon>
        <taxon>Arthropoda</taxon>
        <taxon>Hexapoda</taxon>
        <taxon>Insecta</taxon>
        <taxon>Pterygota</taxon>
        <taxon>Neoptera</taxon>
        <taxon>Paraneoptera</taxon>
        <taxon>Hemiptera</taxon>
        <taxon>Heteroptera</taxon>
        <taxon>Panheteroptera</taxon>
        <taxon>Pentatomomorpha</taxon>
        <taxon>Pentatomoidea</taxon>
        <taxon>Pentatomidae</taxon>
        <taxon>Pentatominae</taxon>
        <taxon>Nezara</taxon>
    </lineage>
</organism>
<dbReference type="EMBL" id="OV725080">
    <property type="protein sequence ID" value="CAH1399506.1"/>
    <property type="molecule type" value="Genomic_DNA"/>
</dbReference>
<evidence type="ECO:0000313" key="3">
    <source>
        <dbReference type="Proteomes" id="UP001152798"/>
    </source>
</evidence>
<evidence type="ECO:0000256" key="1">
    <source>
        <dbReference type="SAM" id="SignalP"/>
    </source>
</evidence>
<accession>A0A9P0MQP3</accession>